<evidence type="ECO:0000313" key="3">
    <source>
        <dbReference type="Proteomes" id="UP000013548"/>
    </source>
</evidence>
<dbReference type="InterPro" id="IPR023213">
    <property type="entry name" value="CAT-like_dom_sf"/>
</dbReference>
<dbReference type="EMBL" id="CP005386">
    <property type="protein sequence ID" value="AGL27761.1"/>
    <property type="molecule type" value="Genomic_DNA"/>
</dbReference>
<dbReference type="BioCyc" id="MTUB1310114:G13A2-2329-MONOMER"/>
<organism evidence="2 3">
    <name type="scientific">Mycobacterium tuberculosis CAS/NITR204</name>
    <dbReference type="NCBI Taxonomy" id="1310114"/>
    <lineage>
        <taxon>Bacteria</taxon>
        <taxon>Bacillati</taxon>
        <taxon>Actinomycetota</taxon>
        <taxon>Actinomycetes</taxon>
        <taxon>Mycobacteriales</taxon>
        <taxon>Mycobacteriaceae</taxon>
        <taxon>Mycobacterium</taxon>
        <taxon>Mycobacterium tuberculosis complex</taxon>
    </lineage>
</organism>
<dbReference type="AlphaFoldDB" id="R4MIJ0"/>
<dbReference type="Proteomes" id="UP000013548">
    <property type="component" value="Chromosome"/>
</dbReference>
<accession>R4MIJ0</accession>
<name>R4MIJ0_MYCTX</name>
<dbReference type="KEGG" id="mtuc:J113_15995"/>
<evidence type="ECO:0008006" key="4">
    <source>
        <dbReference type="Google" id="ProtNLM"/>
    </source>
</evidence>
<evidence type="ECO:0000313" key="2">
    <source>
        <dbReference type="EMBL" id="AGL27761.1"/>
    </source>
</evidence>
<evidence type="ECO:0000256" key="1">
    <source>
        <dbReference type="SAM" id="MobiDB-lite"/>
    </source>
</evidence>
<feature type="compositionally biased region" description="Basic residues" evidence="1">
    <location>
        <begin position="320"/>
        <end position="333"/>
    </location>
</feature>
<dbReference type="PATRIC" id="fig|1310114.3.peg.3367"/>
<protein>
    <recommendedName>
        <fullName evidence="4">Condensation domain-containing protein</fullName>
    </recommendedName>
</protein>
<proteinExistence type="predicted"/>
<dbReference type="Gene3D" id="3.30.559.10">
    <property type="entry name" value="Chloramphenicol acetyltransferase-like domain"/>
    <property type="match status" value="1"/>
</dbReference>
<dbReference type="Gene3D" id="3.30.559.30">
    <property type="entry name" value="Nonribosomal peptide synthetase, condensation domain"/>
    <property type="match status" value="1"/>
</dbReference>
<dbReference type="SUPFAM" id="SSF52777">
    <property type="entry name" value="CoA-dependent acyltransferases"/>
    <property type="match status" value="2"/>
</dbReference>
<reference evidence="2 3" key="1">
    <citation type="journal article" date="2013" name="Genome Announc.">
        <title>Whole-Genome Sequences of Four Clinical Isolates of Mycobacterium tuberculosis from Tamil Nadu, South India.</title>
        <authorList>
            <person name="Narayanan S."/>
            <person name="Deshpande U."/>
        </authorList>
    </citation>
    <scope>NUCLEOTIDE SEQUENCE [LARGE SCALE GENOMIC DNA]</scope>
    <source>
        <strain evidence="2 3">CAS/NITR204</strain>
    </source>
</reference>
<sequence length="544" mass="59391">MEITDEPVGEVRSRFYARAPELHRSPVFAVAVVRETVGDRLLLNFHHAAFDGMGGLRLLLSLARAYAGEPDEVGGPPIEEARNLKGVAGSRDLFDVLIRARGLEARRAMRPEADALPGGSPDGPRFVFAPLTIESDEMATAVARRPEGATVNDLAMAALALTILQWNRTHDVPAADSVSVNMPVNFRPTAWSTEVISNFASYLAIVLRVDEVTDLEKATAIVAGITGPLKQSGAAGWVVDLLEGGKVLPAMLKRQLQLLLPLVEDRFVESVCLSNLGRVDVPAFGGEAGDTTEVWFSPTAAMSVMPIGVGLVRLRRNAARHVPRRRANHRRRGAGPLRRTVSRHTADLRARHDRPFAARRATSAARPVRRDFAGAVLPGCGGTSHPRRRGRSAIVVATASDRTPGVRCGVGRTRRVVRPGPDPRRRQRGAVRAATRHLCDPASFLGRRAGRGTPRRCWVSIAPIASMHRSNGADCGRWSVSASSPASRMRWPRTPSGRSEFRCGRWSLGRSSGRRHGCSSTPRWARRSPTCRRRWFTRRSRCGA</sequence>
<feature type="region of interest" description="Disordered" evidence="1">
    <location>
        <begin position="320"/>
        <end position="342"/>
    </location>
</feature>
<gene>
    <name evidence="2" type="ORF">J113_15995</name>
</gene>
<dbReference type="HOGENOM" id="CLU_500399_0_0_11"/>